<proteinExistence type="predicted"/>
<reference evidence="1" key="1">
    <citation type="journal article" date="2009" name="Rice">
        <title>De Novo Next Generation Sequencing of Plant Genomes.</title>
        <authorList>
            <person name="Rounsley S."/>
            <person name="Marri P.R."/>
            <person name="Yu Y."/>
            <person name="He R."/>
            <person name="Sisneros N."/>
            <person name="Goicoechea J.L."/>
            <person name="Lee S.J."/>
            <person name="Angelova A."/>
            <person name="Kudrna D."/>
            <person name="Luo M."/>
            <person name="Affourtit J."/>
            <person name="Desany B."/>
            <person name="Knight J."/>
            <person name="Niazi F."/>
            <person name="Egholm M."/>
            <person name="Wing R.A."/>
        </authorList>
    </citation>
    <scope>NUCLEOTIDE SEQUENCE [LARGE SCALE GENOMIC DNA]</scope>
    <source>
        <strain evidence="1">cv. IRGC 105608</strain>
    </source>
</reference>
<dbReference type="AlphaFoldDB" id="A0A0D3H4S3"/>
<dbReference type="EnsemblPlants" id="OBART09G04130.1">
    <property type="protein sequence ID" value="OBART09G04130.1"/>
    <property type="gene ID" value="OBART09G04130"/>
</dbReference>
<accession>A0A0D3H4S3</accession>
<evidence type="ECO:0000313" key="2">
    <source>
        <dbReference type="Proteomes" id="UP000026960"/>
    </source>
</evidence>
<organism evidence="1">
    <name type="scientific">Oryza barthii</name>
    <dbReference type="NCBI Taxonomy" id="65489"/>
    <lineage>
        <taxon>Eukaryota</taxon>
        <taxon>Viridiplantae</taxon>
        <taxon>Streptophyta</taxon>
        <taxon>Embryophyta</taxon>
        <taxon>Tracheophyta</taxon>
        <taxon>Spermatophyta</taxon>
        <taxon>Magnoliopsida</taxon>
        <taxon>Liliopsida</taxon>
        <taxon>Poales</taxon>
        <taxon>Poaceae</taxon>
        <taxon>BOP clade</taxon>
        <taxon>Oryzoideae</taxon>
        <taxon>Oryzeae</taxon>
        <taxon>Oryzinae</taxon>
        <taxon>Oryza</taxon>
    </lineage>
</organism>
<reference evidence="1" key="2">
    <citation type="submission" date="2015-03" db="UniProtKB">
        <authorList>
            <consortium name="EnsemblPlants"/>
        </authorList>
    </citation>
    <scope>IDENTIFICATION</scope>
</reference>
<name>A0A0D3H4S3_9ORYZ</name>
<protein>
    <submittedName>
        <fullName evidence="1">Uncharacterized protein</fullName>
    </submittedName>
</protein>
<sequence>MAVVEDQAAVLGGPALYPLPSFLSPQRLSPFFSPIKLVECEDGGDGGCPIQRPRIPPCFLISFSASPHSATAWTQDWH</sequence>
<keyword evidence="2" id="KW-1185">Reference proteome</keyword>
<dbReference type="HOGENOM" id="CLU_2625870_0_0_1"/>
<dbReference type="Gramene" id="OBART09G04130.1">
    <property type="protein sequence ID" value="OBART09G04130.1"/>
    <property type="gene ID" value="OBART09G04130"/>
</dbReference>
<dbReference type="PaxDb" id="65489-OBART09G04130.1"/>
<dbReference type="Proteomes" id="UP000026960">
    <property type="component" value="Chromosome 9"/>
</dbReference>
<evidence type="ECO:0000313" key="1">
    <source>
        <dbReference type="EnsemblPlants" id="OBART09G04130.1"/>
    </source>
</evidence>